<evidence type="ECO:0000313" key="7">
    <source>
        <dbReference type="Proteomes" id="UP000242188"/>
    </source>
</evidence>
<dbReference type="Proteomes" id="UP000242188">
    <property type="component" value="Unassembled WGS sequence"/>
</dbReference>
<keyword evidence="2" id="KW-1015">Disulfide bond</keyword>
<evidence type="ECO:0000259" key="5">
    <source>
        <dbReference type="Pfam" id="PF23283"/>
    </source>
</evidence>
<feature type="region of interest" description="Disordered" evidence="3">
    <location>
        <begin position="162"/>
        <end position="207"/>
    </location>
</feature>
<dbReference type="STRING" id="6573.A0A210QC04"/>
<feature type="domain" description="UMOD/GP2/OIT3-like D8C" evidence="5">
    <location>
        <begin position="72"/>
        <end position="145"/>
    </location>
</feature>
<accession>A0A210QC04</accession>
<gene>
    <name evidence="6" type="ORF">KP79_PYT13019</name>
</gene>
<dbReference type="AlphaFoldDB" id="A0A210QC04"/>
<dbReference type="InterPro" id="IPR057774">
    <property type="entry name" value="D8C_UMOD/GP2/OIT3-like"/>
</dbReference>
<proteinExistence type="predicted"/>
<reference evidence="6 7" key="1">
    <citation type="journal article" date="2017" name="Nat. Ecol. Evol.">
        <title>Scallop genome provides insights into evolution of bilaterian karyotype and development.</title>
        <authorList>
            <person name="Wang S."/>
            <person name="Zhang J."/>
            <person name="Jiao W."/>
            <person name="Li J."/>
            <person name="Xun X."/>
            <person name="Sun Y."/>
            <person name="Guo X."/>
            <person name="Huan P."/>
            <person name="Dong B."/>
            <person name="Zhang L."/>
            <person name="Hu X."/>
            <person name="Sun X."/>
            <person name="Wang J."/>
            <person name="Zhao C."/>
            <person name="Wang Y."/>
            <person name="Wang D."/>
            <person name="Huang X."/>
            <person name="Wang R."/>
            <person name="Lv J."/>
            <person name="Li Y."/>
            <person name="Zhang Z."/>
            <person name="Liu B."/>
            <person name="Lu W."/>
            <person name="Hui Y."/>
            <person name="Liang J."/>
            <person name="Zhou Z."/>
            <person name="Hou R."/>
            <person name="Li X."/>
            <person name="Liu Y."/>
            <person name="Li H."/>
            <person name="Ning X."/>
            <person name="Lin Y."/>
            <person name="Zhao L."/>
            <person name="Xing Q."/>
            <person name="Dou J."/>
            <person name="Li Y."/>
            <person name="Mao J."/>
            <person name="Guo H."/>
            <person name="Dou H."/>
            <person name="Li T."/>
            <person name="Mu C."/>
            <person name="Jiang W."/>
            <person name="Fu Q."/>
            <person name="Fu X."/>
            <person name="Miao Y."/>
            <person name="Liu J."/>
            <person name="Yu Q."/>
            <person name="Li R."/>
            <person name="Liao H."/>
            <person name="Li X."/>
            <person name="Kong Y."/>
            <person name="Jiang Z."/>
            <person name="Chourrout D."/>
            <person name="Li R."/>
            <person name="Bao Z."/>
        </authorList>
    </citation>
    <scope>NUCLEOTIDE SEQUENCE [LARGE SCALE GENOMIC DNA]</scope>
    <source>
        <strain evidence="6 7">PY_sf001</strain>
    </source>
</reference>
<name>A0A210QC04_MIZYE</name>
<dbReference type="EMBL" id="NEDP02004225">
    <property type="protein sequence ID" value="OWF46249.1"/>
    <property type="molecule type" value="Genomic_DNA"/>
</dbReference>
<dbReference type="PROSITE" id="PS51257">
    <property type="entry name" value="PROKAR_LIPOPROTEIN"/>
    <property type="match status" value="1"/>
</dbReference>
<feature type="chain" id="PRO_5012713271" evidence="4">
    <location>
        <begin position="24"/>
        <end position="252"/>
    </location>
</feature>
<protein>
    <submittedName>
        <fullName evidence="6">Oncoprotein-induced transcript 3 protein</fullName>
    </submittedName>
</protein>
<dbReference type="Pfam" id="PF23283">
    <property type="entry name" value="D8C_UMOD"/>
    <property type="match status" value="1"/>
</dbReference>
<evidence type="ECO:0000256" key="2">
    <source>
        <dbReference type="ARBA" id="ARBA00023157"/>
    </source>
</evidence>
<sequence length="252" mass="26853">MGHGRQCLLVIIAVITGGCQVCSQEPCDTYTEISVDSRRLPTTNKADVSDVLCDILISQGWHRFVGTVGTDLFNDTVASSYCGTSNPLWMTGSIPSTSDGVVSRTVCMSSVFTNCQSSLTIQVKNCCSYRVYYLQPPALCPAAYCISPYMGNDVCVDNTTPTTSDNTMTSELTQSASTSTTTQAGTSSLSTTEAETPSSSSTQTTITSTTYQLTTTQPEGKDIVFITSVLADLQSLVHDLVSCYFVSLSSAQ</sequence>
<evidence type="ECO:0000313" key="6">
    <source>
        <dbReference type="EMBL" id="OWF46249.1"/>
    </source>
</evidence>
<keyword evidence="1 4" id="KW-0732">Signal</keyword>
<evidence type="ECO:0000256" key="3">
    <source>
        <dbReference type="SAM" id="MobiDB-lite"/>
    </source>
</evidence>
<evidence type="ECO:0000256" key="4">
    <source>
        <dbReference type="SAM" id="SignalP"/>
    </source>
</evidence>
<keyword evidence="7" id="KW-1185">Reference proteome</keyword>
<feature type="signal peptide" evidence="4">
    <location>
        <begin position="1"/>
        <end position="23"/>
    </location>
</feature>
<dbReference type="OrthoDB" id="10043005at2759"/>
<comment type="caution">
    <text evidence="6">The sequence shown here is derived from an EMBL/GenBank/DDBJ whole genome shotgun (WGS) entry which is preliminary data.</text>
</comment>
<organism evidence="6 7">
    <name type="scientific">Mizuhopecten yessoensis</name>
    <name type="common">Japanese scallop</name>
    <name type="synonym">Patinopecten yessoensis</name>
    <dbReference type="NCBI Taxonomy" id="6573"/>
    <lineage>
        <taxon>Eukaryota</taxon>
        <taxon>Metazoa</taxon>
        <taxon>Spiralia</taxon>
        <taxon>Lophotrochozoa</taxon>
        <taxon>Mollusca</taxon>
        <taxon>Bivalvia</taxon>
        <taxon>Autobranchia</taxon>
        <taxon>Pteriomorphia</taxon>
        <taxon>Pectinida</taxon>
        <taxon>Pectinoidea</taxon>
        <taxon>Pectinidae</taxon>
        <taxon>Mizuhopecten</taxon>
    </lineage>
</organism>
<evidence type="ECO:0000256" key="1">
    <source>
        <dbReference type="ARBA" id="ARBA00022729"/>
    </source>
</evidence>